<keyword evidence="6 8" id="KW-0408">Iron</keyword>
<evidence type="ECO:0000313" key="11">
    <source>
        <dbReference type="EMBL" id="BBL70112.1"/>
    </source>
</evidence>
<feature type="binding site" description="covalent" evidence="8">
    <location>
        <position position="32"/>
    </location>
    <ligand>
        <name>heme c</name>
        <dbReference type="ChEBI" id="CHEBI:61717"/>
    </ligand>
</feature>
<keyword evidence="12" id="KW-1185">Reference proteome</keyword>
<evidence type="ECO:0000256" key="9">
    <source>
        <dbReference type="SAM" id="SignalP"/>
    </source>
</evidence>
<feature type="signal peptide" evidence="9">
    <location>
        <begin position="1"/>
        <end position="22"/>
    </location>
</feature>
<dbReference type="InterPro" id="IPR036909">
    <property type="entry name" value="Cyt_c-like_dom_sf"/>
</dbReference>
<dbReference type="PRINTS" id="PR00606">
    <property type="entry name" value="CYTCHROMECID"/>
</dbReference>
<feature type="binding site" description="covalent" evidence="8">
    <location>
        <position position="81"/>
    </location>
    <ligand>
        <name>heme c</name>
        <dbReference type="ChEBI" id="CHEBI:61717"/>
    </ligand>
</feature>
<dbReference type="InterPro" id="IPR009056">
    <property type="entry name" value="Cyt_c-like_dom"/>
</dbReference>
<evidence type="ECO:0000313" key="12">
    <source>
        <dbReference type="Proteomes" id="UP000824988"/>
    </source>
</evidence>
<evidence type="ECO:0000256" key="5">
    <source>
        <dbReference type="ARBA" id="ARBA00022982"/>
    </source>
</evidence>
<feature type="binding site" description="covalent" evidence="8">
    <location>
        <position position="36"/>
    </location>
    <ligand>
        <name>heme c</name>
        <dbReference type="ChEBI" id="CHEBI:61717"/>
    </ligand>
</feature>
<proteinExistence type="predicted"/>
<organism evidence="11 12">
    <name type="scientific">Methylogaea oryzae</name>
    <dbReference type="NCBI Taxonomy" id="1295382"/>
    <lineage>
        <taxon>Bacteria</taxon>
        <taxon>Pseudomonadati</taxon>
        <taxon>Pseudomonadota</taxon>
        <taxon>Gammaproteobacteria</taxon>
        <taxon>Methylococcales</taxon>
        <taxon>Methylococcaceae</taxon>
        <taxon>Methylogaea</taxon>
    </lineage>
</organism>
<dbReference type="Proteomes" id="UP000824988">
    <property type="component" value="Chromosome"/>
</dbReference>
<gene>
    <name evidence="11" type="ORF">MoryE10_07180</name>
</gene>
<evidence type="ECO:0000256" key="1">
    <source>
        <dbReference type="ARBA" id="ARBA00021020"/>
    </source>
</evidence>
<dbReference type="GO" id="GO:0009055">
    <property type="term" value="F:electron transfer activity"/>
    <property type="evidence" value="ECO:0007669"/>
    <property type="project" value="InterPro"/>
</dbReference>
<sequence>MKIFCAIGLLALGVFHNSAATASEELARAKACLGCHAVEQKRMGPAYKQVAEKYAGQPDAEDRLVEKVMHGGSGVWGSMSMPPNSQVTADEARALVRWILSLK</sequence>
<evidence type="ECO:0000256" key="6">
    <source>
        <dbReference type="ARBA" id="ARBA00023004"/>
    </source>
</evidence>
<dbReference type="InterPro" id="IPR002324">
    <property type="entry name" value="Cyt_c_ID"/>
</dbReference>
<evidence type="ECO:0000256" key="3">
    <source>
        <dbReference type="ARBA" id="ARBA00022617"/>
    </source>
</evidence>
<evidence type="ECO:0000256" key="4">
    <source>
        <dbReference type="ARBA" id="ARBA00022723"/>
    </source>
</evidence>
<keyword evidence="9" id="KW-0732">Signal</keyword>
<dbReference type="GO" id="GO:0005506">
    <property type="term" value="F:iron ion binding"/>
    <property type="evidence" value="ECO:0007669"/>
    <property type="project" value="InterPro"/>
</dbReference>
<protein>
    <recommendedName>
        <fullName evidence="1">Cytochrome c-551</fullName>
    </recommendedName>
    <alternativeName>
        <fullName evidence="7">Cytochrome c551</fullName>
    </alternativeName>
</protein>
<feature type="chain" id="PRO_5033983053" description="Cytochrome c-551" evidence="9">
    <location>
        <begin position="23"/>
        <end position="103"/>
    </location>
</feature>
<dbReference type="KEGG" id="moz:MoryE10_07180"/>
<reference evidence="11" key="1">
    <citation type="submission" date="2019-06" db="EMBL/GenBank/DDBJ databases">
        <title>Complete genome sequence of Methylogaea oryzae strain JCM16910.</title>
        <authorList>
            <person name="Asakawa S."/>
        </authorList>
    </citation>
    <scope>NUCLEOTIDE SEQUENCE</scope>
    <source>
        <strain evidence="11">E10</strain>
    </source>
</reference>
<dbReference type="Gene3D" id="1.10.760.10">
    <property type="entry name" value="Cytochrome c-like domain"/>
    <property type="match status" value="1"/>
</dbReference>
<dbReference type="AlphaFoldDB" id="A0A8D4VN21"/>
<evidence type="ECO:0000259" key="10">
    <source>
        <dbReference type="PROSITE" id="PS51007"/>
    </source>
</evidence>
<evidence type="ECO:0000256" key="7">
    <source>
        <dbReference type="ARBA" id="ARBA00031244"/>
    </source>
</evidence>
<name>A0A8D4VN21_9GAMM</name>
<dbReference type="PROSITE" id="PS51007">
    <property type="entry name" value="CYTC"/>
    <property type="match status" value="1"/>
</dbReference>
<dbReference type="RefSeq" id="WP_054773668.1">
    <property type="nucleotide sequence ID" value="NZ_AP019782.1"/>
</dbReference>
<accession>A0A8D4VN21</accession>
<evidence type="ECO:0000256" key="8">
    <source>
        <dbReference type="PIRSR" id="PIRSR602324-1"/>
    </source>
</evidence>
<comment type="PTM">
    <text evidence="8">Binds 1 heme c group covalently per subunit.</text>
</comment>
<keyword evidence="3 8" id="KW-0349">Heme</keyword>
<keyword evidence="2" id="KW-0813">Transport</keyword>
<feature type="domain" description="Cytochrome c" evidence="10">
    <location>
        <begin position="18"/>
        <end position="103"/>
    </location>
</feature>
<keyword evidence="4 8" id="KW-0479">Metal-binding</keyword>
<dbReference type="EMBL" id="AP019782">
    <property type="protein sequence ID" value="BBL70112.1"/>
    <property type="molecule type" value="Genomic_DNA"/>
</dbReference>
<dbReference type="Pfam" id="PF00034">
    <property type="entry name" value="Cytochrom_C"/>
    <property type="match status" value="1"/>
</dbReference>
<keyword evidence="5" id="KW-0249">Electron transport</keyword>
<dbReference type="GO" id="GO:0020037">
    <property type="term" value="F:heme binding"/>
    <property type="evidence" value="ECO:0007669"/>
    <property type="project" value="InterPro"/>
</dbReference>
<evidence type="ECO:0000256" key="2">
    <source>
        <dbReference type="ARBA" id="ARBA00022448"/>
    </source>
</evidence>
<dbReference type="SUPFAM" id="SSF46626">
    <property type="entry name" value="Cytochrome c"/>
    <property type="match status" value="1"/>
</dbReference>